<keyword evidence="5" id="KW-0521">NADP</keyword>
<dbReference type="GO" id="GO:0006488">
    <property type="term" value="P:dolichol-linked oligosaccharide biosynthetic process"/>
    <property type="evidence" value="ECO:0007669"/>
    <property type="project" value="UniProtKB-UniRule"/>
</dbReference>
<evidence type="ECO:0000256" key="3">
    <source>
        <dbReference type="ARBA" id="ARBA00022989"/>
    </source>
</evidence>
<evidence type="ECO:0000256" key="5">
    <source>
        <dbReference type="RuleBase" id="RU367081"/>
    </source>
</evidence>
<dbReference type="InParanoid" id="A0A2K1QS69"/>
<feature type="transmembrane region" description="Helical" evidence="5">
    <location>
        <begin position="355"/>
        <end position="375"/>
    </location>
</feature>
<dbReference type="UniPathway" id="UPA00378"/>
<evidence type="ECO:0000313" key="7">
    <source>
        <dbReference type="EMBL" id="PNS17936.1"/>
    </source>
</evidence>
<keyword evidence="8" id="KW-1185">Reference proteome</keyword>
<sequence>MLTTTALKVRRDLKNRPGTNKAADATKFQEASANQRLGGFLLNHLRTNKVNYQTWKAQAEAKTSLISNSPSISQSLPPLRPDRHLMLSLGQGAPSIDAAAVIESSYVLAAAAILFIRAIPPLRNRFLAYGSRVSSGKDHVAGAASNVSVPHEKTSMDALLDWAASLQVPHSWFTSFYMVSLLSSMFWAYELLLHGSAFQLVVGNVPDTPRSMTIRQVVVTSAMMLVQGSRRLYECLQFSKPSTSKMFIGHWIMGVWFYLTMGVAVWIEGIPALTQEKFALKHFQFVPPTPRTFISFIVFVLASGAQRDCHGYLSSLKQYAVPEHPAFHALVCPHYFAECLIYLSMAVQAAPSGTLLNRTILSAFIFVAINLGVTADGTKKWYAKKFGSQSVEGKWRMIPYLF</sequence>
<evidence type="ECO:0000256" key="2">
    <source>
        <dbReference type="ARBA" id="ARBA00022692"/>
    </source>
</evidence>
<feature type="transmembrane region" description="Helical" evidence="5">
    <location>
        <begin position="326"/>
        <end position="349"/>
    </location>
</feature>
<dbReference type="OrthoDB" id="541710at2759"/>
<evidence type="ECO:0000259" key="6">
    <source>
        <dbReference type="Pfam" id="PF02544"/>
    </source>
</evidence>
<dbReference type="Pfam" id="PF02544">
    <property type="entry name" value="Steroid_dh"/>
    <property type="match status" value="1"/>
</dbReference>
<dbReference type="FunCoup" id="A0A2K1QS69">
    <property type="interactions" value="316"/>
</dbReference>
<dbReference type="InterPro" id="IPR039698">
    <property type="entry name" value="Dfg10/SRD5A3"/>
</dbReference>
<keyword evidence="5" id="KW-0560">Oxidoreductase</keyword>
<comment type="subcellular location">
    <subcellularLocation>
        <location evidence="1">Endomembrane system</location>
        <topology evidence="1">Multi-pass membrane protein</topology>
    </subcellularLocation>
    <subcellularLocation>
        <location evidence="5">Endoplasmic reticulum membrane</location>
    </subcellularLocation>
</comment>
<dbReference type="GO" id="GO:0160198">
    <property type="term" value="F:polyprenal reductase activity"/>
    <property type="evidence" value="ECO:0007669"/>
    <property type="project" value="UniProtKB-EC"/>
</dbReference>
<keyword evidence="2 5" id="KW-0812">Transmembrane</keyword>
<comment type="catalytic activity">
    <reaction evidence="5">
        <text>a di-trans,poly-cis-dolichal + NADP(+) = a di-trans,poly-cis-polyprenal + NADPH + H(+)</text>
        <dbReference type="Rhea" id="RHEA:80727"/>
        <dbReference type="Rhea" id="RHEA-COMP:19536"/>
        <dbReference type="Rhea" id="RHEA-COMP:19537"/>
        <dbReference type="ChEBI" id="CHEBI:15378"/>
        <dbReference type="ChEBI" id="CHEBI:57783"/>
        <dbReference type="ChEBI" id="CHEBI:58349"/>
        <dbReference type="ChEBI" id="CHEBI:231623"/>
        <dbReference type="ChEBI" id="CHEBI:231637"/>
        <dbReference type="EC" id="1.3.1.94"/>
    </reaction>
    <physiologicalReaction direction="right-to-left" evidence="5">
        <dbReference type="Rhea" id="RHEA:80729"/>
    </physiologicalReaction>
</comment>
<feature type="domain" description="3-oxo-5-alpha-steroid 4-dehydrogenase C-terminal" evidence="6">
    <location>
        <begin position="289"/>
        <end position="402"/>
    </location>
</feature>
<comment type="caution">
    <text evidence="7">The sequence shown here is derived from an EMBL/GenBank/DDBJ whole genome shotgun (WGS) entry which is preliminary data.</text>
</comment>
<comment type="pathway">
    <text evidence="5">Protein modification; protein glycosylation.</text>
</comment>
<dbReference type="GO" id="GO:0102389">
    <property type="term" value="F:polyprenol reductase activity"/>
    <property type="evidence" value="ECO:0007669"/>
    <property type="project" value="UniProtKB-UniRule"/>
</dbReference>
<reference evidence="7 8" key="1">
    <citation type="submission" date="2017-06" db="EMBL/GenBank/DDBJ databases">
        <title>Draft genome sequence of a variant of Elsinoe murrayae.</title>
        <authorList>
            <person name="Cheng Q."/>
        </authorList>
    </citation>
    <scope>NUCLEOTIDE SEQUENCE [LARGE SCALE GENOMIC DNA]</scope>
    <source>
        <strain evidence="7 8">CQ-2017a</strain>
    </source>
</reference>
<dbReference type="GO" id="GO:0003865">
    <property type="term" value="F:3-oxo-5-alpha-steroid 4-dehydrogenase activity"/>
    <property type="evidence" value="ECO:0007669"/>
    <property type="project" value="TreeGrafter"/>
</dbReference>
<dbReference type="EMBL" id="NKHZ01000047">
    <property type="protein sequence ID" value="PNS17936.1"/>
    <property type="molecule type" value="Genomic_DNA"/>
</dbReference>
<protein>
    <recommendedName>
        <fullName evidence="5">Polyprenal reductase</fullName>
        <ecNumber evidence="5">1.3.1.94</ecNumber>
    </recommendedName>
</protein>
<dbReference type="AlphaFoldDB" id="A0A2K1QS69"/>
<dbReference type="STRING" id="2082308.A0A2K1QS69"/>
<comment type="similarity">
    <text evidence="5">Belongs to the steroid 5-alpha reductase family. Polyprenal reductase subfamily.</text>
</comment>
<feature type="transmembrane region" description="Helical" evidence="5">
    <location>
        <begin position="247"/>
        <end position="267"/>
    </location>
</feature>
<feature type="transmembrane region" description="Helical" evidence="5">
    <location>
        <begin position="287"/>
        <end position="305"/>
    </location>
</feature>
<dbReference type="GO" id="GO:0005789">
    <property type="term" value="C:endoplasmic reticulum membrane"/>
    <property type="evidence" value="ECO:0007669"/>
    <property type="project" value="UniProtKB-SubCell"/>
</dbReference>
<dbReference type="GO" id="GO:0016095">
    <property type="term" value="P:polyprenol catabolic process"/>
    <property type="evidence" value="ECO:0007669"/>
    <property type="project" value="UniProtKB-UniRule"/>
</dbReference>
<accession>A0A2K1QS69</accession>
<dbReference type="PROSITE" id="PS50244">
    <property type="entry name" value="S5A_REDUCTASE"/>
    <property type="match status" value="1"/>
</dbReference>
<gene>
    <name evidence="7" type="ORF">CAC42_3895</name>
</gene>
<dbReference type="Proteomes" id="UP000243797">
    <property type="component" value="Unassembled WGS sequence"/>
</dbReference>
<keyword evidence="4 5" id="KW-0472">Membrane</keyword>
<keyword evidence="5" id="KW-0256">Endoplasmic reticulum</keyword>
<evidence type="ECO:0000256" key="4">
    <source>
        <dbReference type="ARBA" id="ARBA00023136"/>
    </source>
</evidence>
<evidence type="ECO:0000313" key="8">
    <source>
        <dbReference type="Proteomes" id="UP000243797"/>
    </source>
</evidence>
<dbReference type="PANTHER" id="PTHR14624">
    <property type="entry name" value="DFG10 PROTEIN"/>
    <property type="match status" value="1"/>
</dbReference>
<proteinExistence type="inferred from homology"/>
<keyword evidence="3 5" id="KW-1133">Transmembrane helix</keyword>
<dbReference type="EC" id="1.3.1.94" evidence="5"/>
<evidence type="ECO:0000256" key="1">
    <source>
        <dbReference type="ARBA" id="ARBA00004127"/>
    </source>
</evidence>
<dbReference type="PANTHER" id="PTHR14624:SF0">
    <property type="entry name" value="POLYPRENOL REDUCTASE"/>
    <property type="match status" value="1"/>
</dbReference>
<comment type="function">
    <text evidence="5">Plays a key role in early steps of protein N-linked glycosylation by being involved in the conversion of polyprenol into dolichol. Acts as a polyprenal reductase that mediates the reduction of polyprenal into dolichal in a NADP-dependent mechanism. Dolichols are required for the synthesis of dolichol-linked monosaccharides and the oligosaccharide precursor used for N-glycosylation.</text>
</comment>
<name>A0A2K1QS69_9PEZI</name>
<dbReference type="InterPro" id="IPR001104">
    <property type="entry name" value="3-oxo-5_a-steroid_4-DH_C"/>
</dbReference>
<organism evidence="7 8">
    <name type="scientific">Sphaceloma murrayae</name>
    <dbReference type="NCBI Taxonomy" id="2082308"/>
    <lineage>
        <taxon>Eukaryota</taxon>
        <taxon>Fungi</taxon>
        <taxon>Dikarya</taxon>
        <taxon>Ascomycota</taxon>
        <taxon>Pezizomycotina</taxon>
        <taxon>Dothideomycetes</taxon>
        <taxon>Dothideomycetidae</taxon>
        <taxon>Myriangiales</taxon>
        <taxon>Elsinoaceae</taxon>
        <taxon>Sphaceloma</taxon>
    </lineage>
</organism>